<comment type="caution">
    <text evidence="15">The sequence shown here is derived from an EMBL/GenBank/DDBJ whole genome shotgun (WGS) entry which is preliminary data.</text>
</comment>
<keyword evidence="11 12" id="KW-0030">Aminoacyl-tRNA synthetase</keyword>
<organism evidence="15 16">
    <name type="scientific">Candidatus Uhrbacteria bacterium GW2011_GWF2_46_218</name>
    <dbReference type="NCBI Taxonomy" id="1619001"/>
    <lineage>
        <taxon>Bacteria</taxon>
        <taxon>Candidatus Uhriibacteriota</taxon>
    </lineage>
</organism>
<sequence>MQLSFFNALTRQKESFVPIHPGKVGLYSCGPTVYSFVHIGNLRCYIFADILRRTLCYNGFDVMSVMNITDVGHLTDDADFGDDKMLVAMRREGKKAQDIAAFYTKAFFEDRDRVHIDPFDVYPRATEHIAEQMALIQKMETNGYTYQTSDGIYFDTSKCSDYGKLSGQKSEEKKAGARVGQGEKRSPTDFALWKFSPKGAQREMEWESPWGKGFPGWHVECSAMSAKYLGVPFDIHTGGEDLIPIHHENELAQTQGAENVLEANVWMHNAFLQIDGGKMSKSLGNVYQLQHLVDRGYDPLAFRYFCLSAQYRASLNFTFEALDAAQAALHKLYRLARDLSSPSGKADSQMEAKFHEAINDDLNTPRALAVMWEMFSSNLSSEQKSATLLHMDQVLGFGLHQVIGKPVEISEKVQRLADDRQKARQEKNWILSDELRDKISELGYQVEDMATGQRIQKKIE</sequence>
<feature type="domain" description="tRNA synthetases class I catalytic" evidence="13">
    <location>
        <begin position="16"/>
        <end position="326"/>
    </location>
</feature>
<keyword evidence="6 12" id="KW-0479">Metal-binding</keyword>
<keyword evidence="5 12" id="KW-0436">Ligase</keyword>
<feature type="short sequence motif" description="'HIGH' region" evidence="12">
    <location>
        <begin position="31"/>
        <end position="41"/>
    </location>
</feature>
<comment type="catalytic activity">
    <reaction evidence="12">
        <text>tRNA(Cys) + L-cysteine + ATP = L-cysteinyl-tRNA(Cys) + AMP + diphosphate</text>
        <dbReference type="Rhea" id="RHEA:17773"/>
        <dbReference type="Rhea" id="RHEA-COMP:9661"/>
        <dbReference type="Rhea" id="RHEA-COMP:9679"/>
        <dbReference type="ChEBI" id="CHEBI:30616"/>
        <dbReference type="ChEBI" id="CHEBI:33019"/>
        <dbReference type="ChEBI" id="CHEBI:35235"/>
        <dbReference type="ChEBI" id="CHEBI:78442"/>
        <dbReference type="ChEBI" id="CHEBI:78517"/>
        <dbReference type="ChEBI" id="CHEBI:456215"/>
        <dbReference type="EC" id="6.1.1.16"/>
    </reaction>
</comment>
<evidence type="ECO:0000256" key="3">
    <source>
        <dbReference type="ARBA" id="ARBA00011245"/>
    </source>
</evidence>
<dbReference type="NCBIfam" id="TIGR00435">
    <property type="entry name" value="cysS"/>
    <property type="match status" value="1"/>
</dbReference>
<evidence type="ECO:0000256" key="8">
    <source>
        <dbReference type="ARBA" id="ARBA00022833"/>
    </source>
</evidence>
<dbReference type="GO" id="GO:0005829">
    <property type="term" value="C:cytosol"/>
    <property type="evidence" value="ECO:0007669"/>
    <property type="project" value="TreeGrafter"/>
</dbReference>
<reference evidence="15 16" key="1">
    <citation type="journal article" date="2015" name="Nature">
        <title>rRNA introns, odd ribosomes, and small enigmatic genomes across a large radiation of phyla.</title>
        <authorList>
            <person name="Brown C.T."/>
            <person name="Hug L.A."/>
            <person name="Thomas B.C."/>
            <person name="Sharon I."/>
            <person name="Castelle C.J."/>
            <person name="Singh A."/>
            <person name="Wilkins M.J."/>
            <person name="Williams K.H."/>
            <person name="Banfield J.F."/>
        </authorList>
    </citation>
    <scope>NUCLEOTIDE SEQUENCE [LARGE SCALE GENOMIC DNA]</scope>
</reference>
<dbReference type="InterPro" id="IPR009080">
    <property type="entry name" value="tRNAsynth_Ia_anticodon-bd"/>
</dbReference>
<keyword evidence="8 12" id="KW-0862">Zinc</keyword>
<comment type="similarity">
    <text evidence="2 12">Belongs to the class-I aminoacyl-tRNA synthetase family.</text>
</comment>
<dbReference type="AlphaFoldDB" id="A0A0G1RVE7"/>
<evidence type="ECO:0000256" key="5">
    <source>
        <dbReference type="ARBA" id="ARBA00022598"/>
    </source>
</evidence>
<dbReference type="Gene3D" id="1.20.120.640">
    <property type="entry name" value="Anticodon-binding domain of a subclass of class I aminoacyl-tRNA synthetases"/>
    <property type="match status" value="1"/>
</dbReference>
<proteinExistence type="inferred from homology"/>
<dbReference type="Gene3D" id="3.40.50.620">
    <property type="entry name" value="HUPs"/>
    <property type="match status" value="1"/>
</dbReference>
<protein>
    <recommendedName>
        <fullName evidence="12">Cysteine--tRNA ligase</fullName>
        <ecNumber evidence="12">6.1.1.16</ecNumber>
    </recommendedName>
    <alternativeName>
        <fullName evidence="12">Cysteinyl-tRNA synthetase</fullName>
        <shortName evidence="12">CysRS</shortName>
    </alternativeName>
</protein>
<dbReference type="SUPFAM" id="SSF52374">
    <property type="entry name" value="Nucleotidylyl transferase"/>
    <property type="match status" value="1"/>
</dbReference>
<evidence type="ECO:0000256" key="10">
    <source>
        <dbReference type="ARBA" id="ARBA00022917"/>
    </source>
</evidence>
<keyword evidence="4 12" id="KW-0963">Cytoplasm</keyword>
<evidence type="ECO:0000256" key="7">
    <source>
        <dbReference type="ARBA" id="ARBA00022741"/>
    </source>
</evidence>
<feature type="binding site" evidence="12">
    <location>
        <position position="281"/>
    </location>
    <ligand>
        <name>ATP</name>
        <dbReference type="ChEBI" id="CHEBI:30616"/>
    </ligand>
</feature>
<gene>
    <name evidence="12" type="primary">cysS</name>
    <name evidence="15" type="ORF">UX45_C0006G0010</name>
</gene>
<name>A0A0G1RVE7_9BACT</name>
<dbReference type="InterPro" id="IPR015803">
    <property type="entry name" value="Cys-tRNA-ligase"/>
</dbReference>
<feature type="binding site" evidence="12">
    <location>
        <position position="221"/>
    </location>
    <ligand>
        <name>Zn(2+)</name>
        <dbReference type="ChEBI" id="CHEBI:29105"/>
    </ligand>
</feature>
<dbReference type="Pfam" id="PF01406">
    <property type="entry name" value="tRNA-synt_1e"/>
    <property type="match status" value="1"/>
</dbReference>
<dbReference type="EC" id="6.1.1.16" evidence="12"/>
<dbReference type="InterPro" id="IPR015273">
    <property type="entry name" value="Cys-tRNA-synt_Ia_DALR"/>
</dbReference>
<comment type="subunit">
    <text evidence="3 12">Monomer.</text>
</comment>
<evidence type="ECO:0000313" key="15">
    <source>
        <dbReference type="EMBL" id="KKU33958.1"/>
    </source>
</evidence>
<evidence type="ECO:0000259" key="13">
    <source>
        <dbReference type="Pfam" id="PF01406"/>
    </source>
</evidence>
<dbReference type="SUPFAM" id="SSF47323">
    <property type="entry name" value="Anticodon-binding domain of a subclass of class I aminoacyl-tRNA synthetases"/>
    <property type="match status" value="1"/>
</dbReference>
<dbReference type="GO" id="GO:0006423">
    <property type="term" value="P:cysteinyl-tRNA aminoacylation"/>
    <property type="evidence" value="ECO:0007669"/>
    <property type="project" value="UniProtKB-UniRule"/>
</dbReference>
<keyword evidence="9 12" id="KW-0067">ATP-binding</keyword>
<accession>A0A0G1RVE7</accession>
<keyword evidence="10 12" id="KW-0648">Protein biosynthesis</keyword>
<evidence type="ECO:0000256" key="4">
    <source>
        <dbReference type="ARBA" id="ARBA00022490"/>
    </source>
</evidence>
<dbReference type="EMBL" id="LCMG01000006">
    <property type="protein sequence ID" value="KKU33958.1"/>
    <property type="molecule type" value="Genomic_DNA"/>
</dbReference>
<feature type="domain" description="Cysteinyl-tRNA synthetase class Ia DALR" evidence="14">
    <location>
        <begin position="353"/>
        <end position="375"/>
    </location>
</feature>
<feature type="binding site" evidence="12">
    <location>
        <position position="250"/>
    </location>
    <ligand>
        <name>Zn(2+)</name>
        <dbReference type="ChEBI" id="CHEBI:29105"/>
    </ligand>
</feature>
<dbReference type="PANTHER" id="PTHR10890">
    <property type="entry name" value="CYSTEINYL-TRNA SYNTHETASE"/>
    <property type="match status" value="1"/>
</dbReference>
<evidence type="ECO:0000256" key="1">
    <source>
        <dbReference type="ARBA" id="ARBA00004496"/>
    </source>
</evidence>
<feature type="binding site" evidence="12">
    <location>
        <position position="246"/>
    </location>
    <ligand>
        <name>Zn(2+)</name>
        <dbReference type="ChEBI" id="CHEBI:29105"/>
    </ligand>
</feature>
<evidence type="ECO:0000256" key="6">
    <source>
        <dbReference type="ARBA" id="ARBA00022723"/>
    </source>
</evidence>
<keyword evidence="7 12" id="KW-0547">Nucleotide-binding</keyword>
<dbReference type="InterPro" id="IPR024909">
    <property type="entry name" value="Cys-tRNA/MSH_ligase"/>
</dbReference>
<evidence type="ECO:0000256" key="11">
    <source>
        <dbReference type="ARBA" id="ARBA00023146"/>
    </source>
</evidence>
<dbReference type="InterPro" id="IPR032678">
    <property type="entry name" value="tRNA-synt_1_cat_dom"/>
</dbReference>
<comment type="subcellular location">
    <subcellularLocation>
        <location evidence="1 12">Cytoplasm</location>
    </subcellularLocation>
</comment>
<dbReference type="PRINTS" id="PR00983">
    <property type="entry name" value="TRNASYNTHCYS"/>
</dbReference>
<dbReference type="HAMAP" id="MF_00041">
    <property type="entry name" value="Cys_tRNA_synth"/>
    <property type="match status" value="1"/>
</dbReference>
<evidence type="ECO:0000256" key="12">
    <source>
        <dbReference type="HAMAP-Rule" id="MF_00041"/>
    </source>
</evidence>
<dbReference type="Proteomes" id="UP000034705">
    <property type="component" value="Unassembled WGS sequence"/>
</dbReference>
<feature type="short sequence motif" description="'KMSKS' region" evidence="12">
    <location>
        <begin position="278"/>
        <end position="282"/>
    </location>
</feature>
<feature type="binding site" evidence="12">
    <location>
        <position position="29"/>
    </location>
    <ligand>
        <name>Zn(2+)</name>
        <dbReference type="ChEBI" id="CHEBI:29105"/>
    </ligand>
</feature>
<dbReference type="CDD" id="cd00672">
    <property type="entry name" value="CysRS_core"/>
    <property type="match status" value="1"/>
</dbReference>
<dbReference type="PANTHER" id="PTHR10890:SF3">
    <property type="entry name" value="CYSTEINE--TRNA LIGASE, CYTOPLASMIC"/>
    <property type="match status" value="1"/>
</dbReference>
<dbReference type="GO" id="GO:0005524">
    <property type="term" value="F:ATP binding"/>
    <property type="evidence" value="ECO:0007669"/>
    <property type="project" value="UniProtKB-UniRule"/>
</dbReference>
<dbReference type="Pfam" id="PF09190">
    <property type="entry name" value="DALR_2"/>
    <property type="match status" value="1"/>
</dbReference>
<evidence type="ECO:0000256" key="9">
    <source>
        <dbReference type="ARBA" id="ARBA00022840"/>
    </source>
</evidence>
<comment type="cofactor">
    <cofactor evidence="12">
        <name>Zn(2+)</name>
        <dbReference type="ChEBI" id="CHEBI:29105"/>
    </cofactor>
    <text evidence="12">Binds 1 zinc ion per subunit.</text>
</comment>
<dbReference type="GO" id="GO:0008270">
    <property type="term" value="F:zinc ion binding"/>
    <property type="evidence" value="ECO:0007669"/>
    <property type="project" value="UniProtKB-UniRule"/>
</dbReference>
<dbReference type="PATRIC" id="fig|1619001.3.peg.368"/>
<evidence type="ECO:0000313" key="16">
    <source>
        <dbReference type="Proteomes" id="UP000034705"/>
    </source>
</evidence>
<evidence type="ECO:0000256" key="2">
    <source>
        <dbReference type="ARBA" id="ARBA00005594"/>
    </source>
</evidence>
<dbReference type="GO" id="GO:0004817">
    <property type="term" value="F:cysteine-tRNA ligase activity"/>
    <property type="evidence" value="ECO:0007669"/>
    <property type="project" value="UniProtKB-UniRule"/>
</dbReference>
<evidence type="ECO:0000259" key="14">
    <source>
        <dbReference type="Pfam" id="PF09190"/>
    </source>
</evidence>
<dbReference type="InterPro" id="IPR014729">
    <property type="entry name" value="Rossmann-like_a/b/a_fold"/>
</dbReference>